<keyword evidence="1" id="KW-1185">Reference proteome</keyword>
<accession>A0A8B6X1L7</accession>
<dbReference type="Proteomes" id="UP000675920">
    <property type="component" value="Unplaced"/>
</dbReference>
<proteinExistence type="predicted"/>
<sequence length="168" mass="17665">MSDVITTLGGTPALAADDWTRIEDASAGIPATGKVIVPLAWALEHADELKARGDFGVWLKPDDVAEAAAPLLGSAGIVAVQYLKFTDGRGHSIAWLLRKRLGYTGDIRAFGDVRRDQLFNLRRTGFTSFAMAEGQNVAAALAGFTAFSGAYQLSADGRAPAWLAAASA</sequence>
<evidence type="ECO:0000313" key="1">
    <source>
        <dbReference type="Proteomes" id="UP000675920"/>
    </source>
</evidence>
<dbReference type="PIRSF" id="PIRSF030820">
    <property type="entry name" value="UCP030820"/>
    <property type="match status" value="1"/>
</dbReference>
<name>A0A8B6X1L7_9BURK</name>
<protein>
    <submittedName>
        <fullName evidence="2">DUF934 domain-containing protein</fullName>
    </submittedName>
</protein>
<organism evidence="1 2">
    <name type="scientific">Derxia gummosa DSM 723</name>
    <dbReference type="NCBI Taxonomy" id="1121388"/>
    <lineage>
        <taxon>Bacteria</taxon>
        <taxon>Pseudomonadati</taxon>
        <taxon>Pseudomonadota</taxon>
        <taxon>Betaproteobacteria</taxon>
        <taxon>Burkholderiales</taxon>
        <taxon>Alcaligenaceae</taxon>
        <taxon>Derxia</taxon>
    </lineage>
</organism>
<evidence type="ECO:0000313" key="2">
    <source>
        <dbReference type="RefSeq" id="WP_028310338.1"/>
    </source>
</evidence>
<dbReference type="AlphaFoldDB" id="A0A8B6X1L7"/>
<dbReference type="InterPro" id="IPR008318">
    <property type="entry name" value="UCP030820"/>
</dbReference>
<dbReference type="OrthoDB" id="9800421at2"/>
<dbReference type="RefSeq" id="WP_028310338.1">
    <property type="nucleotide sequence ID" value="NZ_AXWS01000007.1"/>
</dbReference>
<reference evidence="2" key="1">
    <citation type="submission" date="2025-08" db="UniProtKB">
        <authorList>
            <consortium name="RefSeq"/>
        </authorList>
    </citation>
    <scope>IDENTIFICATION</scope>
</reference>
<dbReference type="Pfam" id="PF06073">
    <property type="entry name" value="DUF934"/>
    <property type="match status" value="1"/>
</dbReference>